<keyword evidence="1" id="KW-0732">Signal</keyword>
<dbReference type="InterPro" id="IPR051916">
    <property type="entry name" value="GPI-anchor_lipid_remodeler"/>
</dbReference>
<evidence type="ECO:0000259" key="2">
    <source>
        <dbReference type="Pfam" id="PF03372"/>
    </source>
</evidence>
<accession>A0AA37WFV9</accession>
<comment type="caution">
    <text evidence="3">The sequence shown here is derived from an EMBL/GenBank/DDBJ whole genome shotgun (WGS) entry which is preliminary data.</text>
</comment>
<feature type="signal peptide" evidence="1">
    <location>
        <begin position="1"/>
        <end position="20"/>
    </location>
</feature>
<dbReference type="InterPro" id="IPR036691">
    <property type="entry name" value="Endo/exonu/phosph_ase_sf"/>
</dbReference>
<dbReference type="GO" id="GO:0006506">
    <property type="term" value="P:GPI anchor biosynthetic process"/>
    <property type="evidence" value="ECO:0007669"/>
    <property type="project" value="TreeGrafter"/>
</dbReference>
<reference evidence="3" key="2">
    <citation type="submission" date="2023-01" db="EMBL/GenBank/DDBJ databases">
        <title>Draft genome sequence of Portibacter lacus strain NBRC 108769.</title>
        <authorList>
            <person name="Sun Q."/>
            <person name="Mori K."/>
        </authorList>
    </citation>
    <scope>NUCLEOTIDE SEQUENCE</scope>
    <source>
        <strain evidence="3">NBRC 108769</strain>
    </source>
</reference>
<dbReference type="PANTHER" id="PTHR14859:SF15">
    <property type="entry name" value="ENDONUCLEASE_EXONUCLEASE_PHOSPHATASE DOMAIN-CONTAINING PROTEIN"/>
    <property type="match status" value="1"/>
</dbReference>
<dbReference type="InterPro" id="IPR005135">
    <property type="entry name" value="Endo/exonuclease/phosphatase"/>
</dbReference>
<dbReference type="Pfam" id="PF03372">
    <property type="entry name" value="Exo_endo_phos"/>
    <property type="match status" value="1"/>
</dbReference>
<evidence type="ECO:0000313" key="3">
    <source>
        <dbReference type="EMBL" id="GLR17325.1"/>
    </source>
</evidence>
<gene>
    <name evidence="3" type="ORF">GCM10007940_19400</name>
</gene>
<dbReference type="GO" id="GO:0003824">
    <property type="term" value="F:catalytic activity"/>
    <property type="evidence" value="ECO:0007669"/>
    <property type="project" value="InterPro"/>
</dbReference>
<dbReference type="AlphaFoldDB" id="A0AA37WFV9"/>
<dbReference type="SUPFAM" id="SSF56219">
    <property type="entry name" value="DNase I-like"/>
    <property type="match status" value="1"/>
</dbReference>
<reference evidence="3" key="1">
    <citation type="journal article" date="2014" name="Int. J. Syst. Evol. Microbiol.">
        <title>Complete genome sequence of Corynebacterium casei LMG S-19264T (=DSM 44701T), isolated from a smear-ripened cheese.</title>
        <authorList>
            <consortium name="US DOE Joint Genome Institute (JGI-PGF)"/>
            <person name="Walter F."/>
            <person name="Albersmeier A."/>
            <person name="Kalinowski J."/>
            <person name="Ruckert C."/>
        </authorList>
    </citation>
    <scope>NUCLEOTIDE SEQUENCE</scope>
    <source>
        <strain evidence="3">NBRC 108769</strain>
    </source>
</reference>
<keyword evidence="4" id="KW-1185">Reference proteome</keyword>
<sequence length="263" mass="29064">MRIALLVGMIALFTCGSAAAQKELDSSRMVTVLSFNILHGATTKGDFNLDVIADVIKRTNPDFVALQEVDFLTNRAKKYDLVTELGWRTSMAPIFGRAMHYDGGEYGEGVLSKYSFISSRNVVLPSSEGKEPRAALEIVSVIPSGDTISFIGTHLDHTENEMDRINQATAINRTFANSKYPAILAGDLNATPESKTIQIFTSQWTASDDLEKPLLTYPSNKPDKKIDYIMYSPKKQWTVLKKAAVCDEIASDHCSYLVTLILN</sequence>
<dbReference type="Proteomes" id="UP001156666">
    <property type="component" value="Unassembled WGS sequence"/>
</dbReference>
<evidence type="ECO:0000313" key="4">
    <source>
        <dbReference type="Proteomes" id="UP001156666"/>
    </source>
</evidence>
<protein>
    <recommendedName>
        <fullName evidence="2">Endonuclease/exonuclease/phosphatase domain-containing protein</fullName>
    </recommendedName>
</protein>
<proteinExistence type="predicted"/>
<evidence type="ECO:0000256" key="1">
    <source>
        <dbReference type="SAM" id="SignalP"/>
    </source>
</evidence>
<feature type="domain" description="Endonuclease/exonuclease/phosphatase" evidence="2">
    <location>
        <begin position="33"/>
        <end position="253"/>
    </location>
</feature>
<dbReference type="RefSeq" id="WP_235294035.1">
    <property type="nucleotide sequence ID" value="NZ_BSOH01000011.1"/>
</dbReference>
<feature type="chain" id="PRO_5041397847" description="Endonuclease/exonuclease/phosphatase domain-containing protein" evidence="1">
    <location>
        <begin position="21"/>
        <end position="263"/>
    </location>
</feature>
<name>A0AA37WFV9_9BACT</name>
<dbReference type="PANTHER" id="PTHR14859">
    <property type="entry name" value="CALCOFLUOR WHITE HYPERSENSITIVE PROTEIN PRECURSOR"/>
    <property type="match status" value="1"/>
</dbReference>
<dbReference type="GO" id="GO:0016020">
    <property type="term" value="C:membrane"/>
    <property type="evidence" value="ECO:0007669"/>
    <property type="project" value="GOC"/>
</dbReference>
<dbReference type="EMBL" id="BSOH01000011">
    <property type="protein sequence ID" value="GLR17325.1"/>
    <property type="molecule type" value="Genomic_DNA"/>
</dbReference>
<dbReference type="Gene3D" id="3.60.10.10">
    <property type="entry name" value="Endonuclease/exonuclease/phosphatase"/>
    <property type="match status" value="1"/>
</dbReference>
<organism evidence="3 4">
    <name type="scientific">Portibacter lacus</name>
    <dbReference type="NCBI Taxonomy" id="1099794"/>
    <lineage>
        <taxon>Bacteria</taxon>
        <taxon>Pseudomonadati</taxon>
        <taxon>Bacteroidota</taxon>
        <taxon>Saprospiria</taxon>
        <taxon>Saprospirales</taxon>
        <taxon>Haliscomenobacteraceae</taxon>
        <taxon>Portibacter</taxon>
    </lineage>
</organism>